<dbReference type="PANTHER" id="PTHR12169">
    <property type="entry name" value="ATPASE N2B"/>
    <property type="match status" value="1"/>
</dbReference>
<reference evidence="5" key="1">
    <citation type="submission" date="2021-03" db="EMBL/GenBank/DDBJ databases">
        <authorList>
            <person name="Tagirdzhanova G."/>
        </authorList>
    </citation>
    <scope>NUCLEOTIDE SEQUENCE</scope>
</reference>
<dbReference type="InterPro" id="IPR027417">
    <property type="entry name" value="P-loop_NTPase"/>
</dbReference>
<dbReference type="GO" id="GO:0005524">
    <property type="term" value="F:ATP binding"/>
    <property type="evidence" value="ECO:0007669"/>
    <property type="project" value="UniProtKB-KW"/>
</dbReference>
<evidence type="ECO:0000256" key="3">
    <source>
        <dbReference type="ARBA" id="ARBA00022840"/>
    </source>
</evidence>
<name>A0A8H3EEX5_9LECA</name>
<dbReference type="GO" id="GO:0006515">
    <property type="term" value="P:protein quality control for misfolded or incompletely synthesized proteins"/>
    <property type="evidence" value="ECO:0007669"/>
    <property type="project" value="TreeGrafter"/>
</dbReference>
<dbReference type="GO" id="GO:0016740">
    <property type="term" value="F:transferase activity"/>
    <property type="evidence" value="ECO:0007669"/>
    <property type="project" value="UniProtKB-KW"/>
</dbReference>
<dbReference type="InterPro" id="IPR005654">
    <property type="entry name" value="ATPase_AFG1-like"/>
</dbReference>
<sequence>MWGPLNEYNERVHTRQLREDEHQRGIVQSLQDLHDMLKDYPAPKVMHPSIESLKPFSRSLIGSLFHRQPAKQRTQLPPNLPKGLYMFGDVGSGKTMLMDMFYDTLPHNITSKTRIHFHNFMQDVHKRLHAMKMEHGTDLDAVQYVAADIAEKGSVLCFDEFQCTDVADAMILRSLLGALMSHGVVLVTTSNRHPNDLYKNGIQRESFIPCINLLKTSLRVLNLDSTTDYRKIPRPPSGVYHHPLDKAAITHADRWFRFFGDFENDPPHAATQHVWGRNIEIPKASGSAVMFKFDELIGRATGAADYLELTRSYHAFVITGVPGMTYRERDLARRFITFIDAVYESRAKLVLTTTVPLFQLFMSPEEVDDALEGGRKSGTVKHAEDHEGVDDVMRQMMDDLGMNMKMLKNSSLFSGDEERFAFSRALSRLSEMGSQDWVETGVGMEHRGGVNEKRGWLKVRSRWQEDSISTLVSPTAPQPKPFLIYHDSFLPLLGPNPTLQLLIHDPRAPYFHEAGVFHPPTNTLFITSNQLEDSSPDAVTTRNKTIVITKIEFFSPTDFTRDKVRCPERNYMANGGTNYRDGLIICAQGSLREPSGLVYMEAKRPHKTTTLLNNYHSRPFNSPNDVVVHSDGSIWFTDPIYGYEQGFRPKPQLPQLVYRFDPSTGDIRVVADGFGRPNGICFSPDETSVYITDTDLIHGDGNTDYRRAATIYAYAILWEHDSPYLTNRRVFAYADTGAPDGIKCDVFGNVYSGCGDGINIWNPAGMLIGKIQIEGGCANFCFGRNGEMWCFGEYKLWRVKMGDETRGALLGV</sequence>
<comment type="caution">
    <text evidence="5">The sequence shown here is derived from an EMBL/GenBank/DDBJ whole genome shotgun (WGS) entry which is preliminary data.</text>
</comment>
<keyword evidence="2" id="KW-0547">Nucleotide-binding</keyword>
<keyword evidence="3" id="KW-0067">ATP-binding</keyword>
<dbReference type="Gene3D" id="2.120.10.30">
    <property type="entry name" value="TolB, C-terminal domain"/>
    <property type="match status" value="1"/>
</dbReference>
<evidence type="ECO:0000313" key="6">
    <source>
        <dbReference type="Proteomes" id="UP000664203"/>
    </source>
</evidence>
<dbReference type="PANTHER" id="PTHR12169:SF6">
    <property type="entry name" value="AFG1-LIKE ATPASE"/>
    <property type="match status" value="1"/>
</dbReference>
<gene>
    <name evidence="5" type="primary">ZDHHC13_2</name>
    <name evidence="5" type="ORF">ALECFALPRED_006245</name>
</gene>
<dbReference type="OrthoDB" id="548867at2759"/>
<dbReference type="NCBIfam" id="NF040713">
    <property type="entry name" value="ZapE"/>
    <property type="match status" value="1"/>
</dbReference>
<dbReference type="Gene3D" id="3.40.50.300">
    <property type="entry name" value="P-loop containing nucleotide triphosphate hydrolases"/>
    <property type="match status" value="1"/>
</dbReference>
<dbReference type="EMBL" id="CAJPDR010000004">
    <property type="protein sequence ID" value="CAF9904287.1"/>
    <property type="molecule type" value="Genomic_DNA"/>
</dbReference>
<accession>A0A8H3EEX5</accession>
<feature type="domain" description="SMP-30/Gluconolactonase/LRE-like region" evidence="4">
    <location>
        <begin position="580"/>
        <end position="784"/>
    </location>
</feature>
<evidence type="ECO:0000256" key="2">
    <source>
        <dbReference type="ARBA" id="ARBA00022741"/>
    </source>
</evidence>
<keyword evidence="6" id="KW-1185">Reference proteome</keyword>
<protein>
    <submittedName>
        <fullName evidence="5">Palmitoyltransferase zdhhc13</fullName>
    </submittedName>
</protein>
<dbReference type="InterPro" id="IPR013658">
    <property type="entry name" value="SGL"/>
</dbReference>
<dbReference type="Pfam" id="PF08450">
    <property type="entry name" value="SGL"/>
    <property type="match status" value="1"/>
</dbReference>
<dbReference type="InterPro" id="IPR011042">
    <property type="entry name" value="6-blade_b-propeller_TolB-like"/>
</dbReference>
<evidence type="ECO:0000313" key="5">
    <source>
        <dbReference type="EMBL" id="CAF9904287.1"/>
    </source>
</evidence>
<comment type="similarity">
    <text evidence="1">Belongs to the AFG1 ATPase family.</text>
</comment>
<dbReference type="SUPFAM" id="SSF63829">
    <property type="entry name" value="Calcium-dependent phosphotriesterase"/>
    <property type="match status" value="1"/>
</dbReference>
<evidence type="ECO:0000256" key="1">
    <source>
        <dbReference type="ARBA" id="ARBA00010322"/>
    </source>
</evidence>
<dbReference type="Proteomes" id="UP000664203">
    <property type="component" value="Unassembled WGS sequence"/>
</dbReference>
<dbReference type="Pfam" id="PF03969">
    <property type="entry name" value="AFG1_ATPase"/>
    <property type="match status" value="1"/>
</dbReference>
<dbReference type="GO" id="GO:0016887">
    <property type="term" value="F:ATP hydrolysis activity"/>
    <property type="evidence" value="ECO:0007669"/>
    <property type="project" value="InterPro"/>
</dbReference>
<dbReference type="GO" id="GO:0005739">
    <property type="term" value="C:mitochondrion"/>
    <property type="evidence" value="ECO:0007669"/>
    <property type="project" value="TreeGrafter"/>
</dbReference>
<evidence type="ECO:0000259" key="4">
    <source>
        <dbReference type="Pfam" id="PF08450"/>
    </source>
</evidence>
<proteinExistence type="inferred from homology"/>
<dbReference type="SUPFAM" id="SSF52540">
    <property type="entry name" value="P-loop containing nucleoside triphosphate hydrolases"/>
    <property type="match status" value="1"/>
</dbReference>
<dbReference type="AlphaFoldDB" id="A0A8H3EEX5"/>
<organism evidence="5 6">
    <name type="scientific">Alectoria fallacina</name>
    <dbReference type="NCBI Taxonomy" id="1903189"/>
    <lineage>
        <taxon>Eukaryota</taxon>
        <taxon>Fungi</taxon>
        <taxon>Dikarya</taxon>
        <taxon>Ascomycota</taxon>
        <taxon>Pezizomycotina</taxon>
        <taxon>Lecanoromycetes</taxon>
        <taxon>OSLEUM clade</taxon>
        <taxon>Lecanoromycetidae</taxon>
        <taxon>Lecanorales</taxon>
        <taxon>Lecanorineae</taxon>
        <taxon>Parmeliaceae</taxon>
        <taxon>Alectoria</taxon>
    </lineage>
</organism>